<dbReference type="AlphaFoldDB" id="A0A9P6DYU0"/>
<feature type="domain" description="Fungal lipase-type" evidence="5">
    <location>
        <begin position="311"/>
        <end position="474"/>
    </location>
</feature>
<evidence type="ECO:0000256" key="3">
    <source>
        <dbReference type="ARBA" id="ARBA00047591"/>
    </source>
</evidence>
<evidence type="ECO:0000256" key="4">
    <source>
        <dbReference type="ARBA" id="ARBA00048461"/>
    </source>
</evidence>
<comment type="caution">
    <text evidence="6">The sequence shown here is derived from an EMBL/GenBank/DDBJ whole genome shotgun (WGS) entry which is preliminary data.</text>
</comment>
<sequence>MSLNLPTPLGLTSSNVMSLEVLVNGKAAEVAPLPQDALGGMEVISSADANIHDRLKALRLDEVITLAHSSLATHTVQEDDSFPRSIVIPAIRYLQYLSSTWSNIFWAALSNEIPLVDLFWSIAFALLTSVLLAFALLFCQVANIPFITNTYKKWAGKYANGLGIVNAANPRLFNALTDPQVQAAKNALSLPIEDSVNNNHNRVFDLDIAKFLLQFAAVVYERKPNPVILKMKRSGRAFGIHAGRLLYDLYEGVDVDRIETAFRESHDNNGESAIAALCERFDVEYEHVSELNNSSNSFCTFFWDSKSNWIVVALKGTDPVQYSDWITDLTTTLVEAEDFLPGFGKVIQGFKDRVFPSRVSEMGGTRPWDTIRFSLRILANHLARDLPVGQKINVWFTGHSLGCALASLVYARAIDHPSDLGDSPIVIRDAYLFAAPVCGSRQSAVKFNDIMNEGPRLKTMWRVTNADDAVATLLPHLGDRPDLRLSSTNPAAFAHLGAELKMKDYPEASNVTGNLFSNDTVVEIRSAFTRAEVLAARNQVISTPAERRREELGILAERIPLIGRFVAHDTVLYWDQIDRIALGPVRWLTGA</sequence>
<evidence type="ECO:0000313" key="7">
    <source>
        <dbReference type="Proteomes" id="UP000886523"/>
    </source>
</evidence>
<dbReference type="CDD" id="cd00519">
    <property type="entry name" value="Lipase_3"/>
    <property type="match status" value="1"/>
</dbReference>
<comment type="similarity">
    <text evidence="2">Belongs to the AB hydrolase superfamily. Lipase family. Class 3 subfamily.</text>
</comment>
<evidence type="ECO:0000259" key="5">
    <source>
        <dbReference type="Pfam" id="PF01764"/>
    </source>
</evidence>
<proteinExistence type="inferred from homology"/>
<comment type="catalytic activity">
    <reaction evidence="4">
        <text>a monoacylglycerol + H2O = glycerol + a fatty acid + H(+)</text>
        <dbReference type="Rhea" id="RHEA:15245"/>
        <dbReference type="ChEBI" id="CHEBI:15377"/>
        <dbReference type="ChEBI" id="CHEBI:15378"/>
        <dbReference type="ChEBI" id="CHEBI:17408"/>
        <dbReference type="ChEBI" id="CHEBI:17754"/>
        <dbReference type="ChEBI" id="CHEBI:28868"/>
    </reaction>
</comment>
<keyword evidence="7" id="KW-1185">Reference proteome</keyword>
<accession>A0A9P6DYU0</accession>
<dbReference type="OrthoDB" id="426718at2759"/>
<gene>
    <name evidence="6" type="ORF">BS47DRAFT_1484013</name>
</gene>
<dbReference type="SUPFAM" id="SSF53474">
    <property type="entry name" value="alpha/beta-Hydrolases"/>
    <property type="match status" value="1"/>
</dbReference>
<dbReference type="InterPro" id="IPR002921">
    <property type="entry name" value="Fungal_lipase-type"/>
</dbReference>
<dbReference type="PANTHER" id="PTHR45856">
    <property type="entry name" value="ALPHA/BETA-HYDROLASES SUPERFAMILY PROTEIN"/>
    <property type="match status" value="1"/>
</dbReference>
<dbReference type="EMBL" id="MU128940">
    <property type="protein sequence ID" value="KAF9516324.1"/>
    <property type="molecule type" value="Genomic_DNA"/>
</dbReference>
<reference evidence="6" key="1">
    <citation type="journal article" date="2020" name="Nat. Commun.">
        <title>Large-scale genome sequencing of mycorrhizal fungi provides insights into the early evolution of symbiotic traits.</title>
        <authorList>
            <person name="Miyauchi S."/>
            <person name="Kiss E."/>
            <person name="Kuo A."/>
            <person name="Drula E."/>
            <person name="Kohler A."/>
            <person name="Sanchez-Garcia M."/>
            <person name="Morin E."/>
            <person name="Andreopoulos B."/>
            <person name="Barry K.W."/>
            <person name="Bonito G."/>
            <person name="Buee M."/>
            <person name="Carver A."/>
            <person name="Chen C."/>
            <person name="Cichocki N."/>
            <person name="Clum A."/>
            <person name="Culley D."/>
            <person name="Crous P.W."/>
            <person name="Fauchery L."/>
            <person name="Girlanda M."/>
            <person name="Hayes R.D."/>
            <person name="Keri Z."/>
            <person name="LaButti K."/>
            <person name="Lipzen A."/>
            <person name="Lombard V."/>
            <person name="Magnuson J."/>
            <person name="Maillard F."/>
            <person name="Murat C."/>
            <person name="Nolan M."/>
            <person name="Ohm R.A."/>
            <person name="Pangilinan J."/>
            <person name="Pereira M.F."/>
            <person name="Perotto S."/>
            <person name="Peter M."/>
            <person name="Pfister S."/>
            <person name="Riley R."/>
            <person name="Sitrit Y."/>
            <person name="Stielow J.B."/>
            <person name="Szollosi G."/>
            <person name="Zifcakova L."/>
            <person name="Stursova M."/>
            <person name="Spatafora J.W."/>
            <person name="Tedersoo L."/>
            <person name="Vaario L.M."/>
            <person name="Yamada A."/>
            <person name="Yan M."/>
            <person name="Wang P."/>
            <person name="Xu J."/>
            <person name="Bruns T."/>
            <person name="Baldrian P."/>
            <person name="Vilgalys R."/>
            <person name="Dunand C."/>
            <person name="Henrissat B."/>
            <person name="Grigoriev I.V."/>
            <person name="Hibbett D."/>
            <person name="Nagy L.G."/>
            <person name="Martin F.M."/>
        </authorList>
    </citation>
    <scope>NUCLEOTIDE SEQUENCE</scope>
    <source>
        <strain evidence="6">UP504</strain>
    </source>
</reference>
<dbReference type="GO" id="GO:0006629">
    <property type="term" value="P:lipid metabolic process"/>
    <property type="evidence" value="ECO:0007669"/>
    <property type="project" value="InterPro"/>
</dbReference>
<dbReference type="Gene3D" id="3.40.50.1820">
    <property type="entry name" value="alpha/beta hydrolase"/>
    <property type="match status" value="1"/>
</dbReference>
<protein>
    <recommendedName>
        <fullName evidence="5">Fungal lipase-type domain-containing protein</fullName>
    </recommendedName>
</protein>
<dbReference type="Proteomes" id="UP000886523">
    <property type="component" value="Unassembled WGS sequence"/>
</dbReference>
<comment type="catalytic activity">
    <reaction evidence="3">
        <text>a diacylglycerol + H2O = a monoacylglycerol + a fatty acid + H(+)</text>
        <dbReference type="Rhea" id="RHEA:32731"/>
        <dbReference type="ChEBI" id="CHEBI:15377"/>
        <dbReference type="ChEBI" id="CHEBI:15378"/>
        <dbReference type="ChEBI" id="CHEBI:17408"/>
        <dbReference type="ChEBI" id="CHEBI:18035"/>
        <dbReference type="ChEBI" id="CHEBI:28868"/>
    </reaction>
</comment>
<dbReference type="InterPro" id="IPR029058">
    <property type="entry name" value="AB_hydrolase_fold"/>
</dbReference>
<evidence type="ECO:0000256" key="2">
    <source>
        <dbReference type="ARBA" id="ARBA00043996"/>
    </source>
</evidence>
<name>A0A9P6DYU0_9AGAM</name>
<dbReference type="PANTHER" id="PTHR45856:SF24">
    <property type="entry name" value="FUNGAL LIPASE-LIKE DOMAIN-CONTAINING PROTEIN"/>
    <property type="match status" value="1"/>
</dbReference>
<dbReference type="InterPro" id="IPR051218">
    <property type="entry name" value="Sec_MonoDiacylglyc_Lipase"/>
</dbReference>
<dbReference type="Pfam" id="PF01764">
    <property type="entry name" value="Lipase_3"/>
    <property type="match status" value="1"/>
</dbReference>
<organism evidence="6 7">
    <name type="scientific">Hydnum rufescens UP504</name>
    <dbReference type="NCBI Taxonomy" id="1448309"/>
    <lineage>
        <taxon>Eukaryota</taxon>
        <taxon>Fungi</taxon>
        <taxon>Dikarya</taxon>
        <taxon>Basidiomycota</taxon>
        <taxon>Agaricomycotina</taxon>
        <taxon>Agaricomycetes</taxon>
        <taxon>Cantharellales</taxon>
        <taxon>Hydnaceae</taxon>
        <taxon>Hydnum</taxon>
    </lineage>
</organism>
<keyword evidence="1" id="KW-1015">Disulfide bond</keyword>
<evidence type="ECO:0000313" key="6">
    <source>
        <dbReference type="EMBL" id="KAF9516324.1"/>
    </source>
</evidence>
<evidence type="ECO:0000256" key="1">
    <source>
        <dbReference type="ARBA" id="ARBA00023157"/>
    </source>
</evidence>